<evidence type="ECO:0000313" key="2">
    <source>
        <dbReference type="EMBL" id="CBW25189.1"/>
    </source>
</evidence>
<dbReference type="InterPro" id="IPR011604">
    <property type="entry name" value="PDDEXK-like_dom_sf"/>
</dbReference>
<dbReference type="Proteomes" id="UP000008963">
    <property type="component" value="Chromosome"/>
</dbReference>
<dbReference type="AlphaFoldDB" id="E1X394"/>
<sequence>MCHGEILVLSVYLYEKSTEIYNLDFIEKSNNKLVIICPHPAAADSLRSKMTDPNAVEVITISKFSNDLLQKVDPDISLRRKADLLGEMATIWKKGLENYPADSFFDSFNLFTELRGYTLDFEMIKEVLPFYDEAIQKSLPVYWMYFEQLGIVDEHKANEILTHHLKLGIEEESEKKYLFWGFNHVNSGQIDLINALGIRNTVYIPFSKEVFKQTRSTDWIRWFEAADLNEEVNDFKAKVASYTFAKKRLSQKLKSILSKEDFSQIVLGEKKVSVDSCLEISHGSTQFRAGADLFNAYSKRVMDQVERFIGNGVSVDELVEELEGESKSILSQDIAKKDFRLLKIYKLLLDIIRDYRELSDDNETIKFYDLQVFREILQLNLPRDYFIPINEGEAQSTISGLNDLESLVNEKTIFLLNDSYQGVKKGGSKYQEDIMKFLSSLGPIQRPELEFLIVREKFREIIIDLNPTFCLQEGYVEGDRSWSEFFRGVEFEELNTLEDGELVKKDILEVDEVHFGERISASKVQTFLDCPRKFYYSYMDRKEIEVMNSSDLKPNEIGTLEHEVIEKYFEKIKSWDAQILKETVQEVFLEYTLKNRKSLNSVKEKISLYEISNYSENGIKYILHILDELPGSEVAFEVSLSSEGNVAGKIDCLIKYQDMFAILDFKRSKASVANKSEIEKFSKIQLPFYLNHFGGDVSKVLFWGYVNLSDLDECLILKGGAELAEDFMSKVGFPLSKRKSSLDDTLGWFSEYRDFEEKLVAELREQSSWPAIPQKDDVCTFCSVGNLCNRGSM</sequence>
<dbReference type="Pfam" id="PF12705">
    <property type="entry name" value="PDDEXK_1"/>
    <property type="match status" value="1"/>
</dbReference>
<gene>
    <name evidence="2" type="ordered locus">BMS_0260</name>
</gene>
<feature type="domain" description="PD-(D/E)XK endonuclease-like" evidence="1">
    <location>
        <begin position="518"/>
        <end position="789"/>
    </location>
</feature>
<evidence type="ECO:0000313" key="3">
    <source>
        <dbReference type="Proteomes" id="UP000008963"/>
    </source>
</evidence>
<reference evidence="3" key="1">
    <citation type="journal article" date="2013" name="ISME J.">
        <title>A small predatory core genome in the divergent marine Bacteriovorax marinus SJ and the terrestrial Bdellovibrio bacteriovorus.</title>
        <authorList>
            <person name="Crossman L.C."/>
            <person name="Chen H."/>
            <person name="Cerdeno-Tarraga A.M."/>
            <person name="Brooks K."/>
            <person name="Quail M.A."/>
            <person name="Pineiro S.A."/>
            <person name="Hobley L."/>
            <person name="Sockett R.E."/>
            <person name="Bentley S.D."/>
            <person name="Parkhill J."/>
            <person name="Williams H.N."/>
            <person name="Stine O.C."/>
        </authorList>
    </citation>
    <scope>NUCLEOTIDE SEQUENCE [LARGE SCALE GENOMIC DNA]</scope>
    <source>
        <strain evidence="3">ATCC BAA-682 / DSM 15412 / SJ</strain>
    </source>
</reference>
<dbReference type="HOGENOM" id="CLU_354037_0_0_7"/>
<accession>E1X394</accession>
<dbReference type="InterPro" id="IPR038726">
    <property type="entry name" value="PDDEXK_AddAB-type"/>
</dbReference>
<evidence type="ECO:0000259" key="1">
    <source>
        <dbReference type="Pfam" id="PF12705"/>
    </source>
</evidence>
<dbReference type="Gene3D" id="3.90.320.10">
    <property type="match status" value="1"/>
</dbReference>
<protein>
    <recommendedName>
        <fullName evidence="1">PD-(D/E)XK endonuclease-like domain-containing protein</fullName>
    </recommendedName>
</protein>
<proteinExistence type="predicted"/>
<dbReference type="STRING" id="862908.BMS_0260"/>
<dbReference type="KEGG" id="bmx:BMS_0260"/>
<keyword evidence="3" id="KW-1185">Reference proteome</keyword>
<dbReference type="EMBL" id="FQ312005">
    <property type="protein sequence ID" value="CBW25189.1"/>
    <property type="molecule type" value="Genomic_DNA"/>
</dbReference>
<dbReference type="eggNOG" id="COG2887">
    <property type="taxonomic scope" value="Bacteria"/>
</dbReference>
<name>E1X394_HALMS</name>
<dbReference type="PATRIC" id="fig|862908.3.peg.250"/>
<organism evidence="2 3">
    <name type="scientific">Halobacteriovorax marinus (strain ATCC BAA-682 / DSM 15412 / SJ)</name>
    <name type="common">Bacteriovorax marinus</name>
    <dbReference type="NCBI Taxonomy" id="862908"/>
    <lineage>
        <taxon>Bacteria</taxon>
        <taxon>Pseudomonadati</taxon>
        <taxon>Bdellovibrionota</taxon>
        <taxon>Bacteriovoracia</taxon>
        <taxon>Bacteriovoracales</taxon>
        <taxon>Halobacteriovoraceae</taxon>
        <taxon>Halobacteriovorax</taxon>
    </lineage>
</organism>